<evidence type="ECO:0000256" key="1">
    <source>
        <dbReference type="ARBA" id="ARBA00022490"/>
    </source>
</evidence>
<evidence type="ECO:0000256" key="4">
    <source>
        <dbReference type="ARBA" id="ARBA00022763"/>
    </source>
</evidence>
<keyword evidence="2 9" id="KW-0235">DNA replication</keyword>
<feature type="binding site" evidence="9">
    <location>
        <begin position="30"/>
        <end position="37"/>
    </location>
    <ligand>
        <name>ATP</name>
        <dbReference type="ChEBI" id="CHEBI:30616"/>
    </ligand>
</feature>
<sequence>MIIRQLDLMNIRNYEFAQARFSSGLNVIQGDNASGKTTLLEAISLFSTGHSPRTVSDRELIRFGTHEAKLRIQVEDDSPKELSVRIGPKGKQIWVNRAPKKSLSELLGQLRTVMFTPDDLQIVKGGPDQRRRFLNATMAQYQPAFLRSLATYQSMLQKRNAMLKMKQESLVRVWDEQMVDAATEIIELRLETFKRLFQKTESIYKEISNRSESLSITYKACSKKTSKQEISHELLSMWEMHRKQDFIRGFTTVGPHREDITLMINDQLASSYASQGQQRSIALSLKLAFIELIEEATGHVPVLLLDDVFSELDVKRQHRLIDLVKRTQTIATVASHDLDEVFKVKGDTKFFLTAHGELSEVNV</sequence>
<dbReference type="GO" id="GO:0003697">
    <property type="term" value="F:single-stranded DNA binding"/>
    <property type="evidence" value="ECO:0007669"/>
    <property type="project" value="UniProtKB-UniRule"/>
</dbReference>
<dbReference type="PROSITE" id="PS00617">
    <property type="entry name" value="RECF_1"/>
    <property type="match status" value="1"/>
</dbReference>
<evidence type="ECO:0000256" key="2">
    <source>
        <dbReference type="ARBA" id="ARBA00022705"/>
    </source>
</evidence>
<dbReference type="OrthoDB" id="9803889at2"/>
<organism evidence="12 13">
    <name type="scientific">Ferroacidibacillus organovorans</name>
    <dbReference type="NCBI Taxonomy" id="1765683"/>
    <lineage>
        <taxon>Bacteria</taxon>
        <taxon>Bacillati</taxon>
        <taxon>Bacillota</taxon>
        <taxon>Bacilli</taxon>
        <taxon>Bacillales</taxon>
        <taxon>Alicyclobacillaceae</taxon>
        <taxon>Ferroacidibacillus</taxon>
    </lineage>
</organism>
<evidence type="ECO:0000256" key="6">
    <source>
        <dbReference type="ARBA" id="ARBA00023125"/>
    </source>
</evidence>
<dbReference type="EMBL" id="LPVJ01000011">
    <property type="protein sequence ID" value="KUO96526.1"/>
    <property type="molecule type" value="Genomic_DNA"/>
</dbReference>
<dbReference type="InterPro" id="IPR027417">
    <property type="entry name" value="P-loop_NTPase"/>
</dbReference>
<gene>
    <name evidence="9" type="primary">recF</name>
    <name evidence="12" type="ORF">ATW55_00090</name>
</gene>
<dbReference type="GO" id="GO:0006302">
    <property type="term" value="P:double-strand break repair"/>
    <property type="evidence" value="ECO:0007669"/>
    <property type="project" value="InterPro"/>
</dbReference>
<keyword evidence="13" id="KW-1185">Reference proteome</keyword>
<dbReference type="PANTHER" id="PTHR32182">
    <property type="entry name" value="DNA REPLICATION AND REPAIR PROTEIN RECF"/>
    <property type="match status" value="1"/>
</dbReference>
<dbReference type="GO" id="GO:0005737">
    <property type="term" value="C:cytoplasm"/>
    <property type="evidence" value="ECO:0007669"/>
    <property type="project" value="UniProtKB-SubCell"/>
</dbReference>
<protein>
    <recommendedName>
        <fullName evidence="9 10">DNA replication and repair protein RecF</fullName>
    </recommendedName>
</protein>
<dbReference type="Pfam" id="PF13476">
    <property type="entry name" value="AAA_23"/>
    <property type="match status" value="1"/>
</dbReference>
<dbReference type="Gene3D" id="1.20.1050.90">
    <property type="entry name" value="RecF/RecN/SMC, N-terminal domain"/>
    <property type="match status" value="1"/>
</dbReference>
<keyword evidence="3 9" id="KW-0547">Nucleotide-binding</keyword>
<dbReference type="HAMAP" id="MF_00365">
    <property type="entry name" value="RecF"/>
    <property type="match status" value="1"/>
</dbReference>
<proteinExistence type="inferred from homology"/>
<evidence type="ECO:0000256" key="8">
    <source>
        <dbReference type="ARBA" id="ARBA00023236"/>
    </source>
</evidence>
<dbReference type="SUPFAM" id="SSF52540">
    <property type="entry name" value="P-loop containing nucleoside triphosphate hydrolases"/>
    <property type="match status" value="1"/>
</dbReference>
<dbReference type="NCBIfam" id="TIGR00611">
    <property type="entry name" value="recf"/>
    <property type="match status" value="1"/>
</dbReference>
<dbReference type="GO" id="GO:0016887">
    <property type="term" value="F:ATP hydrolysis activity"/>
    <property type="evidence" value="ECO:0007669"/>
    <property type="project" value="InterPro"/>
</dbReference>
<dbReference type="InterPro" id="IPR018078">
    <property type="entry name" value="DNA-binding_RecF_CS"/>
</dbReference>
<comment type="subcellular location">
    <subcellularLocation>
        <location evidence="9 10">Cytoplasm</location>
    </subcellularLocation>
</comment>
<keyword evidence="8 9" id="KW-0742">SOS response</keyword>
<evidence type="ECO:0000259" key="11">
    <source>
        <dbReference type="Pfam" id="PF13476"/>
    </source>
</evidence>
<dbReference type="RefSeq" id="WP_067713171.1">
    <property type="nucleotide sequence ID" value="NZ_LPVJ01000011.1"/>
</dbReference>
<keyword evidence="7 9" id="KW-0234">DNA repair</keyword>
<feature type="domain" description="Rad50/SbcC-type AAA" evidence="11">
    <location>
        <begin position="6"/>
        <end position="218"/>
    </location>
</feature>
<dbReference type="Gene3D" id="3.40.50.300">
    <property type="entry name" value="P-loop containing nucleotide triphosphate hydrolases"/>
    <property type="match status" value="1"/>
</dbReference>
<dbReference type="PROSITE" id="PS00618">
    <property type="entry name" value="RECF_2"/>
    <property type="match status" value="1"/>
</dbReference>
<comment type="similarity">
    <text evidence="9 10">Belongs to the RecF family.</text>
</comment>
<reference evidence="12 13" key="1">
    <citation type="submission" date="2015-12" db="EMBL/GenBank/DDBJ databases">
        <title>Draft genome sequence of Acidibacillus ferrooxidans ITV001, isolated from a chalcopyrite acid mine drainage site in Brazil.</title>
        <authorList>
            <person name="Dall'Agnol H."/>
            <person name="Nancucheo I."/>
            <person name="Johnson B."/>
            <person name="Oliveira R."/>
            <person name="Leite L."/>
            <person name="Pylro V."/>
            <person name="Nunes G.L."/>
            <person name="Tzotzos G."/>
            <person name="Fernandes G.R."/>
            <person name="Dutra J."/>
            <person name="Orellana S.C."/>
            <person name="Oliveira G."/>
        </authorList>
    </citation>
    <scope>NUCLEOTIDE SEQUENCE [LARGE SCALE GENOMIC DNA]</scope>
    <source>
        <strain evidence="13">ITV01</strain>
    </source>
</reference>
<name>A0A124IW73_9BACL</name>
<evidence type="ECO:0000256" key="10">
    <source>
        <dbReference type="RuleBase" id="RU000578"/>
    </source>
</evidence>
<dbReference type="Proteomes" id="UP000053557">
    <property type="component" value="Unassembled WGS sequence"/>
</dbReference>
<dbReference type="GO" id="GO:0009432">
    <property type="term" value="P:SOS response"/>
    <property type="evidence" value="ECO:0007669"/>
    <property type="project" value="UniProtKB-UniRule"/>
</dbReference>
<dbReference type="AlphaFoldDB" id="A0A124IW73"/>
<dbReference type="GO" id="GO:0005524">
    <property type="term" value="F:ATP binding"/>
    <property type="evidence" value="ECO:0007669"/>
    <property type="project" value="UniProtKB-UniRule"/>
</dbReference>
<evidence type="ECO:0000313" key="13">
    <source>
        <dbReference type="Proteomes" id="UP000053557"/>
    </source>
</evidence>
<comment type="caution">
    <text evidence="12">The sequence shown here is derived from an EMBL/GenBank/DDBJ whole genome shotgun (WGS) entry which is preliminary data.</text>
</comment>
<keyword evidence="4 9" id="KW-0227">DNA damage</keyword>
<dbReference type="GO" id="GO:0006260">
    <property type="term" value="P:DNA replication"/>
    <property type="evidence" value="ECO:0007669"/>
    <property type="project" value="UniProtKB-UniRule"/>
</dbReference>
<evidence type="ECO:0000313" key="12">
    <source>
        <dbReference type="EMBL" id="KUO96526.1"/>
    </source>
</evidence>
<evidence type="ECO:0000256" key="7">
    <source>
        <dbReference type="ARBA" id="ARBA00023204"/>
    </source>
</evidence>
<dbReference type="GO" id="GO:0000731">
    <property type="term" value="P:DNA synthesis involved in DNA repair"/>
    <property type="evidence" value="ECO:0007669"/>
    <property type="project" value="TreeGrafter"/>
</dbReference>
<dbReference type="InterPro" id="IPR038729">
    <property type="entry name" value="Rad50/SbcC_AAA"/>
</dbReference>
<dbReference type="InterPro" id="IPR042174">
    <property type="entry name" value="RecF_2"/>
</dbReference>
<comment type="function">
    <text evidence="9 10">The RecF protein is involved in DNA metabolism; it is required for DNA replication and normal SOS inducibility. RecF binds preferentially to single-stranded, linear DNA. It also seems to bind ATP.</text>
</comment>
<dbReference type="InterPro" id="IPR001238">
    <property type="entry name" value="DNA-binding_RecF"/>
</dbReference>
<evidence type="ECO:0000256" key="9">
    <source>
        <dbReference type="HAMAP-Rule" id="MF_00365"/>
    </source>
</evidence>
<evidence type="ECO:0000256" key="3">
    <source>
        <dbReference type="ARBA" id="ARBA00022741"/>
    </source>
</evidence>
<keyword evidence="5 9" id="KW-0067">ATP-binding</keyword>
<accession>A0A124IW73</accession>
<keyword evidence="6 9" id="KW-0238">DNA-binding</keyword>
<keyword evidence="1 9" id="KW-0963">Cytoplasm</keyword>
<evidence type="ECO:0000256" key="5">
    <source>
        <dbReference type="ARBA" id="ARBA00022840"/>
    </source>
</evidence>
<dbReference type="PANTHER" id="PTHR32182:SF0">
    <property type="entry name" value="DNA REPLICATION AND REPAIR PROTEIN RECF"/>
    <property type="match status" value="1"/>
</dbReference>